<dbReference type="EMBL" id="JAUJDW010000267">
    <property type="protein sequence ID" value="KAK0609187.1"/>
    <property type="molecule type" value="Genomic_DNA"/>
</dbReference>
<evidence type="ECO:0000313" key="2">
    <source>
        <dbReference type="Proteomes" id="UP001175001"/>
    </source>
</evidence>
<protein>
    <submittedName>
        <fullName evidence="1">Uncharacterized protein</fullName>
    </submittedName>
</protein>
<sequence>MDPNDFVQYLSNGTDGPPSEMSGIANVDELIDRMDHTYGIWAAQYLNLRRRPANLTPPANTTTNPDAMHFRTDEYWGIITDGTRMRLVQNEVSTRILQGPLLTMALCIAISCILEPHTKILPKDPGSIASKMSLFADGEVWKNIPEGAEKWSDEDIKQRGLLQGVVLKMGWWGGEGEGEEEEGGGGGRRWFGVDAVKREGDGAAEGSS</sequence>
<name>A0AA39TFX4_9PEZI</name>
<gene>
    <name evidence="1" type="ORF">DIS24_g12419</name>
</gene>
<comment type="caution">
    <text evidence="1">The sequence shown here is derived from an EMBL/GenBank/DDBJ whole genome shotgun (WGS) entry which is preliminary data.</text>
</comment>
<dbReference type="Proteomes" id="UP001175001">
    <property type="component" value="Unassembled WGS sequence"/>
</dbReference>
<accession>A0AA39TFX4</accession>
<dbReference type="AlphaFoldDB" id="A0AA39TFX4"/>
<proteinExistence type="predicted"/>
<reference evidence="1" key="1">
    <citation type="submission" date="2023-06" db="EMBL/GenBank/DDBJ databases">
        <title>Multi-omics analyses reveal the molecular pathogenesis toolkit of Lasiodiplodia hormozganensis, a cross-kingdom pathogen.</title>
        <authorList>
            <person name="Felix C."/>
            <person name="Meneses R."/>
            <person name="Goncalves M.F.M."/>
            <person name="Tilleman L."/>
            <person name="Duarte A.S."/>
            <person name="Jorrin-Novo J.V."/>
            <person name="Van De Peer Y."/>
            <person name="Deforce D."/>
            <person name="Van Nieuwerburgh F."/>
            <person name="Esteves A.C."/>
            <person name="Alves A."/>
        </authorList>
    </citation>
    <scope>NUCLEOTIDE SEQUENCE</scope>
    <source>
        <strain evidence="1">CBS 339.90</strain>
    </source>
</reference>
<keyword evidence="2" id="KW-1185">Reference proteome</keyword>
<evidence type="ECO:0000313" key="1">
    <source>
        <dbReference type="EMBL" id="KAK0609187.1"/>
    </source>
</evidence>
<organism evidence="1 2">
    <name type="scientific">Lasiodiplodia hormozganensis</name>
    <dbReference type="NCBI Taxonomy" id="869390"/>
    <lineage>
        <taxon>Eukaryota</taxon>
        <taxon>Fungi</taxon>
        <taxon>Dikarya</taxon>
        <taxon>Ascomycota</taxon>
        <taxon>Pezizomycotina</taxon>
        <taxon>Dothideomycetes</taxon>
        <taxon>Dothideomycetes incertae sedis</taxon>
        <taxon>Botryosphaeriales</taxon>
        <taxon>Botryosphaeriaceae</taxon>
        <taxon>Lasiodiplodia</taxon>
    </lineage>
</organism>